<organism evidence="2 3">
    <name type="scientific">Plectus sambesii</name>
    <dbReference type="NCBI Taxonomy" id="2011161"/>
    <lineage>
        <taxon>Eukaryota</taxon>
        <taxon>Metazoa</taxon>
        <taxon>Ecdysozoa</taxon>
        <taxon>Nematoda</taxon>
        <taxon>Chromadorea</taxon>
        <taxon>Plectida</taxon>
        <taxon>Plectina</taxon>
        <taxon>Plectoidea</taxon>
        <taxon>Plectidae</taxon>
        <taxon>Plectus</taxon>
    </lineage>
</organism>
<dbReference type="InterPro" id="IPR041496">
    <property type="entry name" value="YitH/HolE_GNAT"/>
</dbReference>
<dbReference type="SUPFAM" id="SSF55729">
    <property type="entry name" value="Acyl-CoA N-acyltransferases (Nat)"/>
    <property type="match status" value="2"/>
</dbReference>
<dbReference type="PANTHER" id="PTHR47237">
    <property type="entry name" value="SLL0310 PROTEIN"/>
    <property type="match status" value="1"/>
</dbReference>
<name>A0A914XQG2_9BILA</name>
<evidence type="ECO:0000259" key="1">
    <source>
        <dbReference type="Pfam" id="PF18014"/>
    </source>
</evidence>
<dbReference type="InterPro" id="IPR016181">
    <property type="entry name" value="Acyl_CoA_acyltransferase"/>
</dbReference>
<dbReference type="Proteomes" id="UP000887566">
    <property type="component" value="Unplaced"/>
</dbReference>
<evidence type="ECO:0000313" key="2">
    <source>
        <dbReference type="Proteomes" id="UP000887566"/>
    </source>
</evidence>
<proteinExistence type="predicted"/>
<reference evidence="3" key="1">
    <citation type="submission" date="2022-11" db="UniProtKB">
        <authorList>
            <consortium name="WormBaseParasite"/>
        </authorList>
    </citation>
    <scope>IDENTIFICATION</scope>
</reference>
<feature type="domain" description="YitH/HolE acetyltransferase (GNAT)" evidence="1">
    <location>
        <begin position="135"/>
        <end position="214"/>
    </location>
</feature>
<dbReference type="CDD" id="cd04301">
    <property type="entry name" value="NAT_SF"/>
    <property type="match status" value="1"/>
</dbReference>
<evidence type="ECO:0000313" key="3">
    <source>
        <dbReference type="WBParaSite" id="PSAMB.scaffold973size37797.g10046.t1"/>
    </source>
</evidence>
<dbReference type="AlphaFoldDB" id="A0A914XQG2"/>
<dbReference type="InterPro" id="IPR052729">
    <property type="entry name" value="Acyl/Acetyltrans_Enzymes"/>
</dbReference>
<protein>
    <submittedName>
        <fullName evidence="3">N-acetyltransferase domain-containing protein</fullName>
    </submittedName>
</protein>
<dbReference type="PANTHER" id="PTHR47237:SF2">
    <property type="entry name" value="BLL4206 PROTEIN"/>
    <property type="match status" value="1"/>
</dbReference>
<accession>A0A914XQG2</accession>
<dbReference type="Gene3D" id="3.40.630.90">
    <property type="match status" value="1"/>
</dbReference>
<dbReference type="GO" id="GO:0016747">
    <property type="term" value="F:acyltransferase activity, transferring groups other than amino-acyl groups"/>
    <property type="evidence" value="ECO:0007669"/>
    <property type="project" value="InterPro"/>
</dbReference>
<dbReference type="WBParaSite" id="PSAMB.scaffold973size37797.g10046.t1">
    <property type="protein sequence ID" value="PSAMB.scaffold973size37797.g10046.t1"/>
    <property type="gene ID" value="PSAMB.scaffold973size37797.g10046"/>
</dbReference>
<sequence>MVKLTYAKAVVSTNDSAEINGVLIFAHPPSIHISFVALYAVEESCRGQGIGRKMWSVMEHNTDSSRIRVIHSYDDMTPKYRASGFPVPGETFKRISGSVSQLKIALEEAISTMSTEQLSTNLIRAIPTEVTIESITEFDRTIVPFERSAFLDAFFSFANGKAIVKSDRDKETVIAYGGTNPAFNENEMKIGPIYATDFNDVILLLHALIVDSTKSHYDLGFPFDSENGQRFAEFLCTKAGAKLGEKRVSRSFSRRLDCKIDWSRVFALSGHYTAPLT</sequence>
<keyword evidence="2" id="KW-1185">Reference proteome</keyword>
<dbReference type="Pfam" id="PF18014">
    <property type="entry name" value="Acetyltransf_18"/>
    <property type="match status" value="1"/>
</dbReference>